<organism evidence="2 3">
    <name type="scientific">Phytophthora fragariaefolia</name>
    <dbReference type="NCBI Taxonomy" id="1490495"/>
    <lineage>
        <taxon>Eukaryota</taxon>
        <taxon>Sar</taxon>
        <taxon>Stramenopiles</taxon>
        <taxon>Oomycota</taxon>
        <taxon>Peronosporomycetes</taxon>
        <taxon>Peronosporales</taxon>
        <taxon>Peronosporaceae</taxon>
        <taxon>Phytophthora</taxon>
    </lineage>
</organism>
<feature type="compositionally biased region" description="Basic and acidic residues" evidence="1">
    <location>
        <begin position="249"/>
        <end position="258"/>
    </location>
</feature>
<feature type="compositionally biased region" description="Polar residues" evidence="1">
    <location>
        <begin position="292"/>
        <end position="302"/>
    </location>
</feature>
<protein>
    <submittedName>
        <fullName evidence="2">Unnamed protein product</fullName>
    </submittedName>
</protein>
<proteinExistence type="predicted"/>
<keyword evidence="3" id="KW-1185">Reference proteome</keyword>
<feature type="region of interest" description="Disordered" evidence="1">
    <location>
        <begin position="234"/>
        <end position="329"/>
    </location>
</feature>
<dbReference type="EMBL" id="BSXT01003868">
    <property type="protein sequence ID" value="GMF55875.1"/>
    <property type="molecule type" value="Genomic_DNA"/>
</dbReference>
<gene>
    <name evidence="2" type="ORF">Pfra01_002359800</name>
</gene>
<dbReference type="Proteomes" id="UP001165121">
    <property type="component" value="Unassembled WGS sequence"/>
</dbReference>
<accession>A0A9W7D2P3</accession>
<reference evidence="2" key="1">
    <citation type="submission" date="2023-04" db="EMBL/GenBank/DDBJ databases">
        <title>Phytophthora fragariaefolia NBRC 109709.</title>
        <authorList>
            <person name="Ichikawa N."/>
            <person name="Sato H."/>
            <person name="Tonouchi N."/>
        </authorList>
    </citation>
    <scope>NUCLEOTIDE SEQUENCE</scope>
    <source>
        <strain evidence="2">NBRC 109709</strain>
    </source>
</reference>
<name>A0A9W7D2P3_9STRA</name>
<evidence type="ECO:0000313" key="3">
    <source>
        <dbReference type="Proteomes" id="UP001165121"/>
    </source>
</evidence>
<comment type="caution">
    <text evidence="2">The sequence shown here is derived from an EMBL/GenBank/DDBJ whole genome shotgun (WGS) entry which is preliminary data.</text>
</comment>
<sequence length="567" mass="62714">MVDRVTQGRPVACGNEQSFDVDYSVTFAAVIDMTSAKLMLALSSKWRVPAKHGDVPNAYVKANKEDNLRIYIRVPQGMKLPEEILGNSAWRLTLRYKARVLIVVGVYVDDLLVTRVLRYLAGTKSLKLRAKGYDAVDLPLDVVRYSDADYAADKADRKSTTGGLMTVDGIIVSWVCKKQAGVSLTTIEAEYTAVSVVSQELLGVRELLGEMRVSTRSGNTWFACDELEALFDVGSNADMENGEEDEETSSSKRDDPSLRSHRPREDDSDASSSKRSRSGSDRPLTDAGPLSSPRSGDESTPSGVGASRTGSVRDPWMPTPSEIESRFGSIAPPSQYALYSFSDIKDEDITKELDFDPSPDQRRDYYIGLFHELRWYGNKKTSRKSRVPEWQALCQSWGAFVDNFKGAPVGYRERVRLARERYERFSKRPKIERLHWGAVEAGNYSSRSSFTPFGDCGGGGLRTPSPFPERPASGHSAAPRIVVRRKSFPTNTKMIWNLGPDPITNDSLDDPASCSVSVVFMLDVIIISTAHAIRSIEVAQGFSNTANKIVYHGCTKNKVNLSVELVG</sequence>
<evidence type="ECO:0000313" key="2">
    <source>
        <dbReference type="EMBL" id="GMF55875.1"/>
    </source>
</evidence>
<dbReference type="PANTHER" id="PTHR11439:SF440">
    <property type="entry name" value="INTEGRASE CATALYTIC DOMAIN-CONTAINING PROTEIN"/>
    <property type="match status" value="1"/>
</dbReference>
<dbReference type="PANTHER" id="PTHR11439">
    <property type="entry name" value="GAG-POL-RELATED RETROTRANSPOSON"/>
    <property type="match status" value="1"/>
</dbReference>
<dbReference type="AlphaFoldDB" id="A0A9W7D2P3"/>
<dbReference type="OrthoDB" id="163507at2759"/>
<evidence type="ECO:0000256" key="1">
    <source>
        <dbReference type="SAM" id="MobiDB-lite"/>
    </source>
</evidence>